<dbReference type="CDD" id="cd02152">
    <property type="entry name" value="OAT"/>
    <property type="match status" value="1"/>
</dbReference>
<keyword evidence="5 9" id="KW-0808">Transferase</keyword>
<dbReference type="GO" id="GO:0006592">
    <property type="term" value="P:ornithine biosynthetic process"/>
    <property type="evidence" value="ECO:0007669"/>
    <property type="project" value="TreeGrafter"/>
</dbReference>
<dbReference type="NCBIfam" id="TIGR00120">
    <property type="entry name" value="ArgJ"/>
    <property type="match status" value="1"/>
</dbReference>
<feature type="binding site" evidence="9">
    <location>
        <position position="164"/>
    </location>
    <ligand>
        <name>substrate</name>
    </ligand>
</feature>
<name>A0A6J4QK07_9ACTN</name>
<feature type="binding site" evidence="9">
    <location>
        <position position="287"/>
    </location>
    <ligand>
        <name>substrate</name>
    </ligand>
</feature>
<evidence type="ECO:0000256" key="8">
    <source>
        <dbReference type="ARBA" id="ARBA00049439"/>
    </source>
</evidence>
<protein>
    <recommendedName>
        <fullName evidence="9">Arginine biosynthesis bifunctional protein ArgJ</fullName>
    </recommendedName>
    <domain>
        <recommendedName>
            <fullName evidence="9">Glutamate N-acetyltransferase</fullName>
            <ecNumber evidence="9">2.3.1.35</ecNumber>
        </recommendedName>
        <alternativeName>
            <fullName evidence="9">Ornithine acetyltransferase</fullName>
            <shortName evidence="9">OATase</shortName>
        </alternativeName>
        <alternativeName>
            <fullName evidence="9">Ornithine transacetylase</fullName>
        </alternativeName>
    </domain>
    <domain>
        <recommendedName>
            <fullName evidence="9">Amino-acid acetyltransferase</fullName>
            <ecNumber evidence="9">2.3.1.1</ecNumber>
        </recommendedName>
        <alternativeName>
            <fullName evidence="9">N-acetylglutamate synthase</fullName>
            <shortName evidence="9">AGSase</shortName>
        </alternativeName>
    </domain>
    <component>
        <recommendedName>
            <fullName evidence="9">Arginine biosynthesis bifunctional protein ArgJ alpha chain</fullName>
        </recommendedName>
    </component>
    <component>
        <recommendedName>
            <fullName evidence="9">Arginine biosynthesis bifunctional protein ArgJ beta chain</fullName>
        </recommendedName>
    </component>
</protein>
<comment type="catalytic activity">
    <reaction evidence="8 9">
        <text>N(2)-acetyl-L-ornithine + L-glutamate = N-acetyl-L-glutamate + L-ornithine</text>
        <dbReference type="Rhea" id="RHEA:15349"/>
        <dbReference type="ChEBI" id="CHEBI:29985"/>
        <dbReference type="ChEBI" id="CHEBI:44337"/>
        <dbReference type="ChEBI" id="CHEBI:46911"/>
        <dbReference type="ChEBI" id="CHEBI:57805"/>
        <dbReference type="EC" id="2.3.1.35"/>
    </reaction>
</comment>
<keyword evidence="4 9" id="KW-0028">Amino-acid biosynthesis</keyword>
<evidence type="ECO:0000256" key="4">
    <source>
        <dbReference type="ARBA" id="ARBA00022605"/>
    </source>
</evidence>
<dbReference type="AlphaFoldDB" id="A0A6J4QK07"/>
<comment type="similarity">
    <text evidence="1 9">Belongs to the ArgJ family.</text>
</comment>
<dbReference type="GO" id="GO:0004042">
    <property type="term" value="F:L-glutamate N-acetyltransferase activity"/>
    <property type="evidence" value="ECO:0007669"/>
    <property type="project" value="UniProtKB-UniRule"/>
</dbReference>
<dbReference type="FunFam" id="3.60.70.12:FF:000001">
    <property type="entry name" value="Arginine biosynthesis bifunctional protein ArgJ, chloroplastic"/>
    <property type="match status" value="1"/>
</dbReference>
<dbReference type="SUPFAM" id="SSF56266">
    <property type="entry name" value="DmpA/ArgJ-like"/>
    <property type="match status" value="1"/>
</dbReference>
<dbReference type="UniPathway" id="UPA00068">
    <property type="reaction ID" value="UER00106"/>
</dbReference>
<dbReference type="Pfam" id="PF01960">
    <property type="entry name" value="ArgJ"/>
    <property type="match status" value="1"/>
</dbReference>
<evidence type="ECO:0000256" key="1">
    <source>
        <dbReference type="ARBA" id="ARBA00006774"/>
    </source>
</evidence>
<feature type="chain" id="PRO_5027189620" description="Arginine biosynthesis bifunctional protein ArgJ alpha chain" evidence="9">
    <location>
        <begin position="1"/>
        <end position="200"/>
    </location>
</feature>
<gene>
    <name evidence="9" type="primary">argJ</name>
    <name evidence="10" type="ORF">AVDCRST_MAG82-3294</name>
</gene>
<comment type="function">
    <text evidence="9">Catalyzes two activities which are involved in the cyclic version of arginine biosynthesis: the synthesis of N-acetylglutamate from glutamate and acetyl-CoA as the acetyl donor, and of ornithine by transacetylation between N(2)-acetylornithine and glutamate.</text>
</comment>
<keyword evidence="3 9" id="KW-0055">Arginine biosynthesis</keyword>
<feature type="active site" description="Nucleophile" evidence="9">
    <location>
        <position position="201"/>
    </location>
</feature>
<evidence type="ECO:0000256" key="2">
    <source>
        <dbReference type="ARBA" id="ARBA00011475"/>
    </source>
</evidence>
<comment type="subcellular location">
    <subcellularLocation>
        <location evidence="9">Cytoplasm</location>
    </subcellularLocation>
</comment>
<keyword evidence="9" id="KW-0963">Cytoplasm</keyword>
<feature type="site" description="Cleavage; by autolysis" evidence="9">
    <location>
        <begin position="200"/>
        <end position="201"/>
    </location>
</feature>
<keyword evidence="9" id="KW-0511">Multifunctional enzyme</keyword>
<dbReference type="GO" id="GO:0006526">
    <property type="term" value="P:L-arginine biosynthetic process"/>
    <property type="evidence" value="ECO:0007669"/>
    <property type="project" value="UniProtKB-UniRule"/>
</dbReference>
<dbReference type="PANTHER" id="PTHR23100:SF0">
    <property type="entry name" value="ARGININE BIOSYNTHESIS BIFUNCTIONAL PROTEIN ARGJ, MITOCHONDRIAL"/>
    <property type="match status" value="1"/>
</dbReference>
<comment type="pathway">
    <text evidence="9">Amino-acid biosynthesis; L-arginine biosynthesis; N(2)-acetyl-L-ornithine from L-glutamate: step 1/4.</text>
</comment>
<evidence type="ECO:0000256" key="6">
    <source>
        <dbReference type="ARBA" id="ARBA00022813"/>
    </source>
</evidence>
<feature type="binding site" evidence="9">
    <location>
        <position position="409"/>
    </location>
    <ligand>
        <name>substrate</name>
    </ligand>
</feature>
<comment type="subunit">
    <text evidence="2 9">Heterotetramer of two alpha and two beta chains.</text>
</comment>
<feature type="binding site" evidence="9">
    <location>
        <position position="201"/>
    </location>
    <ligand>
        <name>substrate</name>
    </ligand>
</feature>
<sequence length="414" mass="42515">MRQYAPVMNKDSTIGITSLYPGATAASGFVAAGAACGVREAGRWDLGLLFSEFPCETAAVFTRNAVKGAPVVVTREAVEAGGVRAVVANSGNANAATGERGIEDARAMQALAAETLGIEASEVAVASTGVIGTRLPMDRISSGIRAASGELGEGGEGFAESILTTDTRAKEAAVRVEIGARTITVGGTAKGSGMIHPNMGTMLAFLTTDAAVEKNCLSETLSRVTDSTFNRVTVDGDTSPSDMALLMANGAAGNEALTLGSPDYPIFAEAVEGVAQTLAREIARDGEGATRLVEVAVEGAASEESAARLAKNVVGSNLVKTAVFGEDANWGRVLTAMGYSGEAFDPDAVELWFGPIKVFSGGEPVPHEEAEANATLAAGEVKITVRLSEGDASATAWGCDLSYEYVRINGSYRT</sequence>
<feature type="site" description="Involved in the stabilization of negative charge on the oxyanion by the formation of the oxyanion hole" evidence="9">
    <location>
        <position position="128"/>
    </location>
</feature>
<dbReference type="FunFam" id="3.10.20.340:FF:000001">
    <property type="entry name" value="Arginine biosynthesis bifunctional protein ArgJ, chloroplastic"/>
    <property type="match status" value="1"/>
</dbReference>
<dbReference type="GO" id="GO:0004358">
    <property type="term" value="F:L-glutamate N-acetyltransferase activity, acting on acetyl-L-ornithine as donor"/>
    <property type="evidence" value="ECO:0007669"/>
    <property type="project" value="UniProtKB-UniRule"/>
</dbReference>
<accession>A0A6J4QK07</accession>
<dbReference type="EC" id="2.3.1.35" evidence="9"/>
<dbReference type="GO" id="GO:0005737">
    <property type="term" value="C:cytoplasm"/>
    <property type="evidence" value="ECO:0007669"/>
    <property type="project" value="UniProtKB-SubCell"/>
</dbReference>
<dbReference type="NCBIfam" id="NF003802">
    <property type="entry name" value="PRK05388.1"/>
    <property type="match status" value="1"/>
</dbReference>
<dbReference type="EC" id="2.3.1.1" evidence="9"/>
<feature type="chain" id="PRO_5027189619" description="Arginine biosynthesis bifunctional protein ArgJ beta chain" evidence="9">
    <location>
        <begin position="201"/>
        <end position="414"/>
    </location>
</feature>
<reference evidence="10" key="1">
    <citation type="submission" date="2020-02" db="EMBL/GenBank/DDBJ databases">
        <authorList>
            <person name="Meier V. D."/>
        </authorList>
    </citation>
    <scope>NUCLEOTIDE SEQUENCE</scope>
    <source>
        <strain evidence="10">AVDCRST_MAG82</strain>
    </source>
</reference>
<dbReference type="Gene3D" id="3.10.20.340">
    <property type="entry name" value="ArgJ beta chain, C-terminal domain"/>
    <property type="match status" value="1"/>
</dbReference>
<proteinExistence type="inferred from homology"/>
<dbReference type="Gene3D" id="3.60.70.12">
    <property type="entry name" value="L-amino peptidase D-ALA esterase/amidase"/>
    <property type="match status" value="1"/>
</dbReference>
<keyword evidence="7 9" id="KW-0012">Acyltransferase</keyword>
<dbReference type="PANTHER" id="PTHR23100">
    <property type="entry name" value="ARGININE BIOSYNTHESIS BIFUNCTIONAL PROTEIN ARGJ"/>
    <property type="match status" value="1"/>
</dbReference>
<feature type="binding site" evidence="9">
    <location>
        <position position="190"/>
    </location>
    <ligand>
        <name>substrate</name>
    </ligand>
</feature>
<dbReference type="InterPro" id="IPR042195">
    <property type="entry name" value="ArgJ_beta_C"/>
</dbReference>
<organism evidence="10">
    <name type="scientific">uncultured Rubrobacteraceae bacterium</name>
    <dbReference type="NCBI Taxonomy" id="349277"/>
    <lineage>
        <taxon>Bacteria</taxon>
        <taxon>Bacillati</taxon>
        <taxon>Actinomycetota</taxon>
        <taxon>Rubrobacteria</taxon>
        <taxon>Rubrobacterales</taxon>
        <taxon>Rubrobacteraceae</taxon>
        <taxon>environmental samples</taxon>
    </lineage>
</organism>
<keyword evidence="6 9" id="KW-0068">Autocatalytic cleavage</keyword>
<feature type="site" description="Involved in the stabilization of negative charge on the oxyanion by the formation of the oxyanion hole" evidence="9">
    <location>
        <position position="129"/>
    </location>
</feature>
<evidence type="ECO:0000313" key="10">
    <source>
        <dbReference type="EMBL" id="CAA9445644.1"/>
    </source>
</evidence>
<evidence type="ECO:0000256" key="7">
    <source>
        <dbReference type="ARBA" id="ARBA00023315"/>
    </source>
</evidence>
<feature type="binding site" evidence="9">
    <location>
        <position position="414"/>
    </location>
    <ligand>
        <name>substrate</name>
    </ligand>
</feature>
<dbReference type="InterPro" id="IPR002813">
    <property type="entry name" value="Arg_biosynth_ArgJ"/>
</dbReference>
<dbReference type="HAMAP" id="MF_01106">
    <property type="entry name" value="ArgJ"/>
    <property type="match status" value="1"/>
</dbReference>
<dbReference type="EMBL" id="CADCVA010000400">
    <property type="protein sequence ID" value="CAA9445644.1"/>
    <property type="molecule type" value="Genomic_DNA"/>
</dbReference>
<dbReference type="InterPro" id="IPR016117">
    <property type="entry name" value="ArgJ-like_dom_sf"/>
</dbReference>
<evidence type="ECO:0000256" key="9">
    <source>
        <dbReference type="HAMAP-Rule" id="MF_01106"/>
    </source>
</evidence>
<evidence type="ECO:0000256" key="5">
    <source>
        <dbReference type="ARBA" id="ARBA00022679"/>
    </source>
</evidence>
<comment type="catalytic activity">
    <reaction evidence="9">
        <text>L-glutamate + acetyl-CoA = N-acetyl-L-glutamate + CoA + H(+)</text>
        <dbReference type="Rhea" id="RHEA:24292"/>
        <dbReference type="ChEBI" id="CHEBI:15378"/>
        <dbReference type="ChEBI" id="CHEBI:29985"/>
        <dbReference type="ChEBI" id="CHEBI:44337"/>
        <dbReference type="ChEBI" id="CHEBI:57287"/>
        <dbReference type="ChEBI" id="CHEBI:57288"/>
        <dbReference type="EC" id="2.3.1.1"/>
    </reaction>
</comment>
<evidence type="ECO:0000256" key="3">
    <source>
        <dbReference type="ARBA" id="ARBA00022571"/>
    </source>
</evidence>
<comment type="pathway">
    <text evidence="9">Amino-acid biosynthesis; L-arginine biosynthesis; L-ornithine and N-acetyl-L-glutamate from L-glutamate and N(2)-acetyl-L-ornithine (cyclic): step 1/1.</text>
</comment>